<dbReference type="GO" id="GO:0048589">
    <property type="term" value="P:developmental growth"/>
    <property type="evidence" value="ECO:0007669"/>
    <property type="project" value="UniProtKB-ARBA"/>
</dbReference>
<evidence type="ECO:0000256" key="16">
    <source>
        <dbReference type="SAM" id="Phobius"/>
    </source>
</evidence>
<dbReference type="SMART" id="SM00282">
    <property type="entry name" value="LamG"/>
    <property type="match status" value="1"/>
</dbReference>
<dbReference type="PANTHER" id="PTHR24027">
    <property type="entry name" value="CADHERIN-23"/>
    <property type="match status" value="1"/>
</dbReference>
<feature type="domain" description="Cadherin" evidence="20">
    <location>
        <begin position="3057"/>
        <end position="3139"/>
    </location>
</feature>
<feature type="disulfide bond" evidence="13">
    <location>
        <begin position="4008"/>
        <end position="4017"/>
    </location>
</feature>
<keyword evidence="7" id="KW-0130">Cell adhesion</keyword>
<keyword evidence="2 13" id="KW-0245">EGF-like domain</keyword>
<evidence type="ECO:0000256" key="7">
    <source>
        <dbReference type="ARBA" id="ARBA00022889"/>
    </source>
</evidence>
<comment type="caution">
    <text evidence="13">Lacks conserved residue(s) required for the propagation of feature annotation.</text>
</comment>
<evidence type="ECO:0000256" key="15">
    <source>
        <dbReference type="SAM" id="MobiDB-lite"/>
    </source>
</evidence>
<feature type="domain" description="Cadherin" evidence="20">
    <location>
        <begin position="37"/>
        <end position="156"/>
    </location>
</feature>
<dbReference type="SUPFAM" id="SSF49899">
    <property type="entry name" value="Concanavalin A-like lectins/glucanases"/>
    <property type="match status" value="1"/>
</dbReference>
<evidence type="ECO:0000256" key="8">
    <source>
        <dbReference type="ARBA" id="ARBA00022989"/>
    </source>
</evidence>
<dbReference type="GO" id="GO:0005509">
    <property type="term" value="F:calcium ion binding"/>
    <property type="evidence" value="ECO:0007669"/>
    <property type="project" value="UniProtKB-UniRule"/>
</dbReference>
<dbReference type="FunFam" id="2.60.40.60:FF:000021">
    <property type="entry name" value="FAT atypical cadherin 1"/>
    <property type="match status" value="1"/>
</dbReference>
<feature type="domain" description="Cadherin" evidence="20">
    <location>
        <begin position="2142"/>
        <end position="2242"/>
    </location>
</feature>
<feature type="domain" description="Cadherin" evidence="20">
    <location>
        <begin position="2243"/>
        <end position="2343"/>
    </location>
</feature>
<keyword evidence="10 13" id="KW-1015">Disulfide bond</keyword>
<dbReference type="InterPro" id="IPR020894">
    <property type="entry name" value="Cadherin_CS"/>
</dbReference>
<evidence type="ECO:0000256" key="17">
    <source>
        <dbReference type="SAM" id="SignalP"/>
    </source>
</evidence>
<feature type="domain" description="Cadherin" evidence="20">
    <location>
        <begin position="2864"/>
        <end position="2962"/>
    </location>
</feature>
<keyword evidence="3 16" id="KW-0812">Transmembrane</keyword>
<dbReference type="InterPro" id="IPR002126">
    <property type="entry name" value="Cadherin-like_dom"/>
</dbReference>
<keyword evidence="11" id="KW-0325">Glycoprotein</keyword>
<feature type="chain" id="PRO_5035863885" evidence="17">
    <location>
        <begin position="22"/>
        <end position="4399"/>
    </location>
</feature>
<feature type="domain" description="Cadherin" evidence="20">
    <location>
        <begin position="158"/>
        <end position="265"/>
    </location>
</feature>
<dbReference type="FunFam" id="2.60.40.60:FF:000015">
    <property type="entry name" value="FAT atypical cadherin 1"/>
    <property type="match status" value="1"/>
</dbReference>
<evidence type="ECO:0000313" key="21">
    <source>
        <dbReference type="EMBL" id="CAD6197559.1"/>
    </source>
</evidence>
<feature type="domain" description="Cadherin" evidence="20">
    <location>
        <begin position="779"/>
        <end position="883"/>
    </location>
</feature>
<dbReference type="Pfam" id="PF00054">
    <property type="entry name" value="Laminin_G_1"/>
    <property type="match status" value="1"/>
</dbReference>
<evidence type="ECO:0000313" key="22">
    <source>
        <dbReference type="Proteomes" id="UP000835052"/>
    </source>
</evidence>
<dbReference type="PROSITE" id="PS50025">
    <property type="entry name" value="LAM_G_DOMAIN"/>
    <property type="match status" value="1"/>
</dbReference>
<comment type="subcellular location">
    <subcellularLocation>
        <location evidence="1">Membrane</location>
        <topology evidence="1">Single-pass membrane protein</topology>
    </subcellularLocation>
</comment>
<feature type="disulfide bond" evidence="14">
    <location>
        <begin position="3951"/>
        <end position="3978"/>
    </location>
</feature>
<evidence type="ECO:0000256" key="6">
    <source>
        <dbReference type="ARBA" id="ARBA00022837"/>
    </source>
</evidence>
<dbReference type="PROSITE" id="PS50268">
    <property type="entry name" value="CADHERIN_2"/>
    <property type="match status" value="31"/>
</dbReference>
<comment type="caution">
    <text evidence="21">The sequence shown here is derived from an EMBL/GenBank/DDBJ whole genome shotgun (WGS) entry which is preliminary data.</text>
</comment>
<dbReference type="PROSITE" id="PS01186">
    <property type="entry name" value="EGF_2"/>
    <property type="match status" value="2"/>
</dbReference>
<dbReference type="InterPro" id="IPR013320">
    <property type="entry name" value="ConA-like_dom_sf"/>
</dbReference>
<feature type="domain" description="Cadherin" evidence="20">
    <location>
        <begin position="2344"/>
        <end position="2451"/>
    </location>
</feature>
<feature type="domain" description="Cadherin" evidence="20">
    <location>
        <begin position="2960"/>
        <end position="3058"/>
    </location>
</feature>
<feature type="signal peptide" evidence="17">
    <location>
        <begin position="1"/>
        <end position="21"/>
    </location>
</feature>
<evidence type="ECO:0000256" key="13">
    <source>
        <dbReference type="PROSITE-ProRule" id="PRU00076"/>
    </source>
</evidence>
<dbReference type="CDD" id="cd11304">
    <property type="entry name" value="Cadherin_repeat"/>
    <property type="match status" value="28"/>
</dbReference>
<keyword evidence="22" id="KW-1185">Reference proteome</keyword>
<evidence type="ECO:0000256" key="11">
    <source>
        <dbReference type="ARBA" id="ARBA00023180"/>
    </source>
</evidence>
<dbReference type="FunFam" id="2.60.40.60:FF:000037">
    <property type="entry name" value="FAT atypical cadherin 1"/>
    <property type="match status" value="1"/>
</dbReference>
<feature type="domain" description="Cadherin" evidence="20">
    <location>
        <begin position="1724"/>
        <end position="1836"/>
    </location>
</feature>
<evidence type="ECO:0000256" key="3">
    <source>
        <dbReference type="ARBA" id="ARBA00022692"/>
    </source>
</evidence>
<gene>
    <name evidence="21" type="ORF">CAUJ_LOCUS13468</name>
</gene>
<dbReference type="PROSITE" id="PS00022">
    <property type="entry name" value="EGF_1"/>
    <property type="match status" value="4"/>
</dbReference>
<evidence type="ECO:0000256" key="14">
    <source>
        <dbReference type="PROSITE-ProRule" id="PRU00122"/>
    </source>
</evidence>
<dbReference type="InterPro" id="IPR000742">
    <property type="entry name" value="EGF"/>
</dbReference>
<evidence type="ECO:0000256" key="2">
    <source>
        <dbReference type="ARBA" id="ARBA00022536"/>
    </source>
</evidence>
<dbReference type="PRINTS" id="PR00205">
    <property type="entry name" value="CADHERIN"/>
</dbReference>
<keyword evidence="4 17" id="KW-0732">Signal</keyword>
<feature type="domain" description="EGF-like" evidence="19">
    <location>
        <begin position="4020"/>
        <end position="4056"/>
    </location>
</feature>
<dbReference type="InterPro" id="IPR039808">
    <property type="entry name" value="Cadherin"/>
</dbReference>
<feature type="domain" description="Cadherin" evidence="20">
    <location>
        <begin position="2663"/>
        <end position="2762"/>
    </location>
</feature>
<dbReference type="GO" id="GO:0045296">
    <property type="term" value="F:cadherin binding"/>
    <property type="evidence" value="ECO:0007669"/>
    <property type="project" value="TreeGrafter"/>
</dbReference>
<feature type="domain" description="Cadherin" evidence="20">
    <location>
        <begin position="1231"/>
        <end position="1315"/>
    </location>
</feature>
<feature type="domain" description="Cadherin" evidence="20">
    <location>
        <begin position="1853"/>
        <end position="1941"/>
    </location>
</feature>
<dbReference type="GO" id="GO:0007163">
    <property type="term" value="P:establishment or maintenance of cell polarity"/>
    <property type="evidence" value="ECO:0007669"/>
    <property type="project" value="UniProtKB-ARBA"/>
</dbReference>
<dbReference type="GO" id="GO:0048513">
    <property type="term" value="P:animal organ development"/>
    <property type="evidence" value="ECO:0007669"/>
    <property type="project" value="UniProtKB-ARBA"/>
</dbReference>
<feature type="domain" description="Cadherin" evidence="20">
    <location>
        <begin position="1318"/>
        <end position="1416"/>
    </location>
</feature>
<feature type="compositionally biased region" description="Polar residues" evidence="15">
    <location>
        <begin position="4202"/>
        <end position="4214"/>
    </location>
</feature>
<feature type="domain" description="Cadherin" evidence="20">
    <location>
        <begin position="2763"/>
        <end position="2863"/>
    </location>
</feature>
<evidence type="ECO:0000256" key="1">
    <source>
        <dbReference type="ARBA" id="ARBA00004167"/>
    </source>
</evidence>
<feature type="domain" description="EGF-like" evidence="19">
    <location>
        <begin position="3755"/>
        <end position="3794"/>
    </location>
</feature>
<dbReference type="PROSITE" id="PS50026">
    <property type="entry name" value="EGF_3"/>
    <property type="match status" value="3"/>
</dbReference>
<dbReference type="FunFam" id="2.60.40.60:FF:000116">
    <property type="entry name" value="Dachsous cadherin-related 2"/>
    <property type="match status" value="1"/>
</dbReference>
<dbReference type="Pfam" id="PF00028">
    <property type="entry name" value="Cadherin"/>
    <property type="match status" value="17"/>
</dbReference>
<dbReference type="GO" id="GO:0007411">
    <property type="term" value="P:axon guidance"/>
    <property type="evidence" value="ECO:0007669"/>
    <property type="project" value="UniProtKB-ARBA"/>
</dbReference>
<dbReference type="Proteomes" id="UP000835052">
    <property type="component" value="Unassembled WGS sequence"/>
</dbReference>
<feature type="domain" description="Cadherin" evidence="20">
    <location>
        <begin position="2043"/>
        <end position="2141"/>
    </location>
</feature>
<dbReference type="SUPFAM" id="SSF49313">
    <property type="entry name" value="Cadherin-like"/>
    <property type="match status" value="30"/>
</dbReference>
<evidence type="ECO:0000256" key="5">
    <source>
        <dbReference type="ARBA" id="ARBA00022737"/>
    </source>
</evidence>
<keyword evidence="9 16" id="KW-0472">Membrane</keyword>
<feature type="domain" description="Cadherin" evidence="20">
    <location>
        <begin position="3243"/>
        <end position="3376"/>
    </location>
</feature>
<dbReference type="InterPro" id="IPR015919">
    <property type="entry name" value="Cadherin-like_sf"/>
</dbReference>
<feature type="domain" description="Cadherin" evidence="20">
    <location>
        <begin position="680"/>
        <end position="769"/>
    </location>
</feature>
<feature type="domain" description="Cadherin" evidence="20">
    <location>
        <begin position="2452"/>
        <end position="2558"/>
    </location>
</feature>
<dbReference type="PANTHER" id="PTHR24027:SF422">
    <property type="entry name" value="CADHERIN DOMAIN-CONTAINING PROTEIN"/>
    <property type="match status" value="1"/>
</dbReference>
<feature type="domain" description="Cadherin" evidence="20">
    <location>
        <begin position="368"/>
        <end position="473"/>
    </location>
</feature>
<evidence type="ECO:0000256" key="12">
    <source>
        <dbReference type="PROSITE-ProRule" id="PRU00043"/>
    </source>
</evidence>
<feature type="domain" description="Cadherin" evidence="20">
    <location>
        <begin position="3377"/>
        <end position="3478"/>
    </location>
</feature>
<dbReference type="Gene3D" id="2.10.25.10">
    <property type="entry name" value="Laminin"/>
    <property type="match status" value="3"/>
</dbReference>
<evidence type="ECO:0000256" key="9">
    <source>
        <dbReference type="ARBA" id="ARBA00023136"/>
    </source>
</evidence>
<dbReference type="GO" id="GO:0016342">
    <property type="term" value="C:catenin complex"/>
    <property type="evidence" value="ECO:0007669"/>
    <property type="project" value="TreeGrafter"/>
</dbReference>
<dbReference type="FunFam" id="2.60.40.60:FF:000039">
    <property type="entry name" value="FAT atypical cadherin 3"/>
    <property type="match status" value="1"/>
</dbReference>
<dbReference type="CDD" id="cd00110">
    <property type="entry name" value="LamG"/>
    <property type="match status" value="1"/>
</dbReference>
<dbReference type="SMART" id="SM00112">
    <property type="entry name" value="CA"/>
    <property type="match status" value="30"/>
</dbReference>
<dbReference type="FunFam" id="2.60.40.60:FF:000058">
    <property type="entry name" value="FAT atypical cadherin 3"/>
    <property type="match status" value="1"/>
</dbReference>
<feature type="region of interest" description="Disordered" evidence="15">
    <location>
        <begin position="4199"/>
        <end position="4225"/>
    </location>
</feature>
<dbReference type="PROSITE" id="PS00232">
    <property type="entry name" value="CADHERIN_1"/>
    <property type="match status" value="7"/>
</dbReference>
<evidence type="ECO:0000259" key="18">
    <source>
        <dbReference type="PROSITE" id="PS50025"/>
    </source>
</evidence>
<feature type="region of interest" description="Disordered" evidence="15">
    <location>
        <begin position="4330"/>
        <end position="4357"/>
    </location>
</feature>
<dbReference type="GO" id="GO:0007156">
    <property type="term" value="P:homophilic cell adhesion via plasma membrane adhesion molecules"/>
    <property type="evidence" value="ECO:0007669"/>
    <property type="project" value="InterPro"/>
</dbReference>
<evidence type="ECO:0000259" key="19">
    <source>
        <dbReference type="PROSITE" id="PS50026"/>
    </source>
</evidence>
<feature type="domain" description="EGF-like" evidence="19">
    <location>
        <begin position="3982"/>
        <end position="4018"/>
    </location>
</feature>
<dbReference type="GO" id="GO:0030855">
    <property type="term" value="P:epithelial cell differentiation"/>
    <property type="evidence" value="ECO:0007669"/>
    <property type="project" value="UniProtKB-ARBA"/>
</dbReference>
<keyword evidence="5" id="KW-0677">Repeat</keyword>
<feature type="domain" description="Cadherin" evidence="20">
    <location>
        <begin position="998"/>
        <end position="1107"/>
    </location>
</feature>
<proteinExistence type="predicted"/>
<feature type="domain" description="Cadherin" evidence="20">
    <location>
        <begin position="2559"/>
        <end position="2662"/>
    </location>
</feature>
<feature type="domain" description="Cadherin" evidence="20">
    <location>
        <begin position="3140"/>
        <end position="3242"/>
    </location>
</feature>
<reference evidence="21" key="1">
    <citation type="submission" date="2020-10" db="EMBL/GenBank/DDBJ databases">
        <authorList>
            <person name="Kikuchi T."/>
        </authorList>
    </citation>
    <scope>NUCLEOTIDE SEQUENCE</scope>
    <source>
        <strain evidence="21">NKZ352</strain>
    </source>
</reference>
<dbReference type="GO" id="GO:0001736">
    <property type="term" value="P:establishment of planar polarity"/>
    <property type="evidence" value="ECO:0007669"/>
    <property type="project" value="UniProtKB-ARBA"/>
</dbReference>
<feature type="domain" description="Cadherin" evidence="20">
    <location>
        <begin position="1103"/>
        <end position="1212"/>
    </location>
</feature>
<evidence type="ECO:0000256" key="4">
    <source>
        <dbReference type="ARBA" id="ARBA00022729"/>
    </source>
</evidence>
<dbReference type="Pfam" id="PF00008">
    <property type="entry name" value="EGF"/>
    <property type="match status" value="2"/>
</dbReference>
<feature type="domain" description="Cadherin" evidence="20">
    <location>
        <begin position="483"/>
        <end position="595"/>
    </location>
</feature>
<dbReference type="InterPro" id="IPR001881">
    <property type="entry name" value="EGF-like_Ca-bd_dom"/>
</dbReference>
<dbReference type="Gene3D" id="2.60.120.200">
    <property type="match status" value="1"/>
</dbReference>
<dbReference type="OrthoDB" id="5855789at2759"/>
<dbReference type="SUPFAM" id="SSF57196">
    <property type="entry name" value="EGF/Laminin"/>
    <property type="match status" value="2"/>
</dbReference>
<accession>A0A8S1HNW3</accession>
<dbReference type="FunFam" id="2.10.25.10:FF:000472">
    <property type="entry name" value="Uncharacterized protein, isoform A"/>
    <property type="match status" value="1"/>
</dbReference>
<protein>
    <submittedName>
        <fullName evidence="21">Uncharacterized protein</fullName>
    </submittedName>
</protein>
<name>A0A8S1HNW3_9PELO</name>
<keyword evidence="8 16" id="KW-1133">Transmembrane helix</keyword>
<feature type="domain" description="Cadherin" evidence="20">
    <location>
        <begin position="1523"/>
        <end position="1627"/>
    </location>
</feature>
<feature type="domain" description="Laminin G" evidence="18">
    <location>
        <begin position="3807"/>
        <end position="3978"/>
    </location>
</feature>
<dbReference type="GO" id="GO:0008013">
    <property type="term" value="F:beta-catenin binding"/>
    <property type="evidence" value="ECO:0007669"/>
    <property type="project" value="TreeGrafter"/>
</dbReference>
<evidence type="ECO:0000259" key="20">
    <source>
        <dbReference type="PROSITE" id="PS50268"/>
    </source>
</evidence>
<organism evidence="21 22">
    <name type="scientific">Caenorhabditis auriculariae</name>
    <dbReference type="NCBI Taxonomy" id="2777116"/>
    <lineage>
        <taxon>Eukaryota</taxon>
        <taxon>Metazoa</taxon>
        <taxon>Ecdysozoa</taxon>
        <taxon>Nematoda</taxon>
        <taxon>Chromadorea</taxon>
        <taxon>Rhabditida</taxon>
        <taxon>Rhabditina</taxon>
        <taxon>Rhabditomorpha</taxon>
        <taxon>Rhabditoidea</taxon>
        <taxon>Rhabditidae</taxon>
        <taxon>Peloderinae</taxon>
        <taxon>Caenorhabditis</taxon>
    </lineage>
</organism>
<feature type="domain" description="Cadherin" evidence="20">
    <location>
        <begin position="1628"/>
        <end position="1723"/>
    </location>
</feature>
<dbReference type="GO" id="GO:0016477">
    <property type="term" value="P:cell migration"/>
    <property type="evidence" value="ECO:0007669"/>
    <property type="project" value="TreeGrafter"/>
</dbReference>
<dbReference type="InterPro" id="IPR001791">
    <property type="entry name" value="Laminin_G"/>
</dbReference>
<dbReference type="EMBL" id="CAJGYM010000098">
    <property type="protein sequence ID" value="CAD6197559.1"/>
    <property type="molecule type" value="Genomic_DNA"/>
</dbReference>
<dbReference type="SMART" id="SM00181">
    <property type="entry name" value="EGF"/>
    <property type="match status" value="5"/>
</dbReference>
<feature type="domain" description="Cadherin" evidence="20">
    <location>
        <begin position="1939"/>
        <end position="2042"/>
    </location>
</feature>
<feature type="domain" description="Cadherin" evidence="20">
    <location>
        <begin position="1417"/>
        <end position="1522"/>
    </location>
</feature>
<evidence type="ECO:0000256" key="10">
    <source>
        <dbReference type="ARBA" id="ARBA00023157"/>
    </source>
</evidence>
<dbReference type="Gene3D" id="2.60.40.60">
    <property type="entry name" value="Cadherins"/>
    <property type="match status" value="32"/>
</dbReference>
<feature type="domain" description="Cadherin" evidence="20">
    <location>
        <begin position="884"/>
        <end position="996"/>
    </location>
</feature>
<feature type="transmembrane region" description="Helical" evidence="16">
    <location>
        <begin position="4119"/>
        <end position="4140"/>
    </location>
</feature>
<sequence length="4399" mass="484493">MKRYRILLLFLLLLCFQKALAWRSNRNSGKNDIFEFSSPLYYFSLEENAQIAKFAIPENSTKIGVPLPDRTATCKFRIAEITGEKNSIFKAQTRQIGDFVFLRIRFKDDNPLNRELKDTYNMLVKATCKRRDSTNLEATTRVVLRVADRNDASPIFLTSDGYQATLDDQTPPFSKVLQVEASDADVGINSEVYYSFANHSHDFFVDAVSGWVRTLRPLKAGKYELKVRAEDRASRLFYYDEGDERMIWTEDVIITVTETKHAPLRVSVETKAISDENLESEQLAAVISVLNKNEGVQIGFIEDDLKHWFRIERQDDLWLLYTVPRISIPDGANVTVTAGSDEVRGHDQKNTTVLIRIEKQVSHGIEFTEKKYGFKVNEMSPIGKVIGAVDVKLKFASDSKLVRFTLESKDANSSLPFVIGAETGVLRLESPLDYEKDRIYEFTVTAKIDGFGQTSQALVEVVVLDGNDNSPVWAAKWMRQAPVAIPEGAPIGTVLLKVDATDRDEGDNGRVGYKIATNTVSPLRVGIDSGEISIASPLPKAEQEWNVAVWAVDWGQPLSRATALNLVFYRNGTKVPAKPRPVISPELKNENAPVLENLPEEVTVEEDAPLSIAHISGTVLHINPKEDLISQLAPLMLMFQRIIGFWELRIDPNSPGCVVAVAAASYSLDGGLFVSIYTRGGILTTLTASDPDLGYNGLVRFAVWNDLLEVDDSGVVRVARSLSKTLKDGQRTAQLHVKVTAQDAGNPPKSTEGRFKLVVKDVNDHAPVFEQHWLTLKCLQRWYRVRISEDTKIGFEMLKVTATDADGGDNGRVGYRIAPDGDSRVVDVDANTGVVKLVRPLDREALDVMKYVVIAHDHGNPQRSSFANLTIVVEDVNDNPPVCIQQTTVVRIPEDYPDGAFVTCLAARDPDTGPNAKLRFTIDPPEGAYSHRYPFRMDHHTGCLFVHAPREPLDFHRTPSYNLTIDVADNGDTRLSTTCQLVVELIEFDYYQHPLEFDDVAKEASVYENSSPGTEVIMVGVKEIEEKRKISTVQYSIIDGDGRPYFNIDDKGTVRTSASLDREEKAAYWLTIEARDGVAIRRHAILHVYVRILDKNDHRPMARKPVYFANVTENSSANAMIVKIEATDGDDSGNSEAAPLQFKIEKGDPQSFFRIDQNSGYIHTSGSRRLDRETQPQHELTIRICDGGDPQLCSEVPVIVNVLDENDNAPQFTQPIHQFNVRSGVVGPLCRVIAFDMDEGQNAVLSFEIVEGDERFSISNSGEIKTSRAIHDDESYALKIRAIDGGVPSQSTETKVILTAVALKKKTSKNKKPTIGDKKTDYVIPISDADQVGLTVEMLKAEDEDGDYLWWRISGGNVNDSFEVRRDTGSLLLAKKVETLARGEIRLNVTVSDGTDEDTTTVIIQVSRSPSLRPQFSASHYTTEVSEKTAVGTQIYTLKANGEDVGPGTKPLVYNVYTIEQLDMEDKIRIEPSTGNVLVMEPLDFESSKEIRAVVSVRQGALANFATLLIRISDDNDNAPRFMAKKVQATVSESSEIGTNVASVFAFDADVGENGVVGYSIVSGNENGIFKLDPVSGDISLNKKLSPKEHVESILTVRASDGAKYPLSDTAIVHIQTTNSTEQHVRFSKKQYQVSIRDSTVPGTPLLVVAAEHNGLVSFSIQQPCPYFEIHSLSGAVRLTKWLTKERAKSVSCGVSVETDKGSKDEAKIVAKIIATNQHAPLFKQQVYRASIRENSPTGTNVVTAENTPLTVSAVDLDLGSHALIGYRLLSPAEPYFAVDFVSGAIRSRKPLDFEKLKEWSFYVQATDMGQPMRMSPIPALVIVTVIDENDEPPIFGSKSQMAPPVLLPTTSGIAVAQLTATDADTVGKLRYFIKDTEILKVFAVNSTNGVVTIADAKNLKEGEYKVEVFASDGLRSSSTQLHIPVRNGSPTDSGFRFPQKEYVASVTENTTYPSGKPLLAITAIGAPPGAPLSYKLLNEHLGFVMHAGTGVIALSGVPLDREEEAVIRLVVQARTQGSPTEYAQAVVVVRLEDVNDCAPQFVNLPYDAVVPVDASIGDRVMTVRAQDKDSGANGRVFYSSPNLPLELKLGKTDGKITIAKKLAASTKFVFDVTAEDQGKPSLKSTEKVLITVVDKAQPIFTQNFYSASLASKSTRGTVVTRVKAKSNLNGHVGYRIVPEDDALPFFVDWKTGEVKLSRTLSSEEGREYKLSIEAADATRPNAKAFANLNVKVNPAGRAPVFSRSSYVVNVSESTPIGHQIFTASAKNNNEEDQSVTYAVNGADSLVLSIDSESGDVKLAKPLDFEKKRRYEITIVASNRLQLQSQTLLILNVNDVNDEPPVFQSPFSTARVADSALPPQFITIMSVTDDDTISSLDGQKLLFSIIDGDETLFDVGPSTGEVTLARPIEDEDLLERTKRLNVSVTDGIFTAYGQLSVEITLSGLRQPPPRFEQSQYAANAMENSPLSNKTALLTVTARDGVGPLRYSLGSASTGSREKGAWPVRIDKSSGRIHAARVFKYQADNTYQIPLVAEDVLGRRAFSTLTLHVQDSNDLPPKFVLSKYTSSVSSAAKEGDTVMMLSATDDDELDHIEYSLMGEDPATALFNVHPKQGTVTVAKKLEAKAGQSYSFMVKATDAANPPHHATCNVEINVASEGTPVPRFSNSHYFFTVPEDAVVGAVLGRVQQVEQDIDEVRFVIAEASAELPFSIERSSGKIIVRAALDRERTSEWRMAVRADAAGGVHAVTTVSIEVSDVNDNAPTFHGSYERMTIFEDAPVGTSVSVFSATDKDHAPGGRIKFSLLENSAQWSMDADSGWLTVKSKLDREKNDVYKLTARATDEGGLNTDVRFSIEVLDVNDSPPVFDKKVYEIEVDPTQLKGPILRVLVTDADLPPFNVSRLYITTGNEGGVFRIDDDGNLSVKQAELLKNRHEMDVLAFDGAHTATARVIVNVKKVDQFTCPTTPSTVSVVENSPKGLSIKLERLFESSSTTYELQSEEQDNPFSIDSKTGSMTVSKNVDYEDVNKYSLTRIVSSDSPRIRCRQPILLEVKDENDNSPIFVDNQDSGALGRVRYTLSDGFGVFEIDEITGVITLVKPLDRESRPEYVLHVLASDSDPVKARTAKAVVFVSVADQNDNPPVFEKNAYTLKVLESESVGYELLKLGATGGDEGETVKYRLKSSPHNQFVSLDENTGSLVLAQGLDYEEVKSMFLVVEAVDSGTPPLTSEAKIDVEVLDENDNAPVFRKNSYKVSVKENSKNGTRLLKVQYTVNLVTFLLKESPRGNIRVLMERICSWKRQMRIVNTLEESPTVFCRIRLWLLPFTVAEDGWVVVAGVVDFEKTSKYTFTVEAKDGGEPALKAEVPVEVLVIDENDNAPEFADCNMTAVVQEGVAPGHALFSVSLRDADGEGNGAPFKLEIKGDGAKSFSFDKSSNLITMSRLDHAKKDRFLLTVVATDSGGKSSDCPLTIFVKEESRHVPVLKPLRVQLNTLMNEFKASTIGRLQGEDEDAGDLLRYALVEESIAGPLPTKDLPKPINPTGRTHKFRVDPETGEVWSEHSIPAGLHAFNVTVTDGKYSPISFVEIEVNSIDRDVIDHAVAIRVRGTTVEDFFRRQEKTFRRVLSRQLNVEPTDIRLLSVQQALPASARMERALTDVEILLTAQRAQGRGLVKPDHIYSRLQHDFQTIQDQSEGMRYQLITEMCTPGVCKRGECRERIEMIENRMTFVNVDGVAYVAPHHSRSAECLCPEGFGGKRCEKEVNECARSPCEPWQMCIPGDVFQLGFECVCPLGLTGDRCQKPACENDGRCLEEAEISVGGTGYFEMSLANEVESRIELEIELKTMSTQGVIVAGRDGDDYHSLQLVNGLVEYVWNAGAGEGRVRSKTSISDGKWHRIVVSRRQRRTKLIVDESDTHESFSPPGALVLNLHSYAQKLVFGAEVQKSSENNVTRGIAACFREISIDGRPIPKTRQGLRYWSATSGCSAMASSPCSEAPCGNGGSCVVVGRTFSCFCAPRYSGERCEIDTEPCASRPCPNGIQCIPFYNDYLCKCPNGFTGKRCEMRGYEEDSCTEDRCGDGKCISIPRKTIESSDFICNCSGGVLQSTPCHHTSSFDFLRFLTRMDVLIGLVVVLMILLLVCLVLLACKCCRRRSDPKYGTHVDVPSHMRNTRVLMPIPDPPPLPPRTFLGDSNFVATNRPTVQVRPFSKTANRNDSRSPSIAGSGKANRRTDVDAEKLRNLEALRRYGHRVANDSDSCGSGTVGVVNRVRQSDRRFERPHHDALTNLTNHRDLGDSIQCLATNLDDWRTTDDGVSAAVRSGREIVHVGDTVLSPVYNDDDYMTMRPRKKDDEPTSQAPPPLPAHKTALMETSQLYDDPATVSMAGDDVSSAICDIDGSDVEEIDAH</sequence>
<dbReference type="CDD" id="cd00054">
    <property type="entry name" value="EGF_CA"/>
    <property type="match status" value="3"/>
</dbReference>
<dbReference type="FunFam" id="2.60.40.60:FF:000020">
    <property type="entry name" value="Dachsous cadherin-related 1b"/>
    <property type="match status" value="1"/>
</dbReference>
<keyword evidence="6 12" id="KW-0106">Calcium</keyword>
<dbReference type="SMART" id="SM00179">
    <property type="entry name" value="EGF_CA"/>
    <property type="match status" value="3"/>
</dbReference>
<feature type="disulfide bond" evidence="13">
    <location>
        <begin position="3784"/>
        <end position="3793"/>
    </location>
</feature>
<dbReference type="FunFam" id="2.60.40.60:FF:000013">
    <property type="entry name" value="Cadherin EGF LAG seven-pass G-type receptor"/>
    <property type="match status" value="1"/>
</dbReference>
<feature type="disulfide bond" evidence="13">
    <location>
        <begin position="4046"/>
        <end position="4055"/>
    </location>
</feature>